<reference evidence="2 3" key="1">
    <citation type="journal article" date="2007" name="Science">
        <title>Sea anemone genome reveals ancestral eumetazoan gene repertoire and genomic organization.</title>
        <authorList>
            <person name="Putnam N.H."/>
            <person name="Srivastava M."/>
            <person name="Hellsten U."/>
            <person name="Dirks B."/>
            <person name="Chapman J."/>
            <person name="Salamov A."/>
            <person name="Terry A."/>
            <person name="Shapiro H."/>
            <person name="Lindquist E."/>
            <person name="Kapitonov V.V."/>
            <person name="Jurka J."/>
            <person name="Genikhovich G."/>
            <person name="Grigoriev I.V."/>
            <person name="Lucas S.M."/>
            <person name="Steele R.E."/>
            <person name="Finnerty J.R."/>
            <person name="Technau U."/>
            <person name="Martindale M.Q."/>
            <person name="Rokhsar D.S."/>
        </authorList>
    </citation>
    <scope>NUCLEOTIDE SEQUENCE [LARGE SCALE GENOMIC DNA]</scope>
    <source>
        <strain evidence="3">CH2 X CH6</strain>
    </source>
</reference>
<accession>A7RIN1</accession>
<feature type="region of interest" description="Disordered" evidence="1">
    <location>
        <begin position="1"/>
        <end position="37"/>
    </location>
</feature>
<gene>
    <name evidence="2" type="ORF">NEMVEDRAFT_v1g197680</name>
</gene>
<dbReference type="InParanoid" id="A7RIN1"/>
<name>A7RIN1_NEMVE</name>
<evidence type="ECO:0000313" key="2">
    <source>
        <dbReference type="EMBL" id="EDO48746.1"/>
    </source>
</evidence>
<evidence type="ECO:0000313" key="3">
    <source>
        <dbReference type="Proteomes" id="UP000001593"/>
    </source>
</evidence>
<evidence type="ECO:0000256" key="1">
    <source>
        <dbReference type="SAM" id="MobiDB-lite"/>
    </source>
</evidence>
<organism evidence="2 3">
    <name type="scientific">Nematostella vectensis</name>
    <name type="common">Starlet sea anemone</name>
    <dbReference type="NCBI Taxonomy" id="45351"/>
    <lineage>
        <taxon>Eukaryota</taxon>
        <taxon>Metazoa</taxon>
        <taxon>Cnidaria</taxon>
        <taxon>Anthozoa</taxon>
        <taxon>Hexacorallia</taxon>
        <taxon>Actiniaria</taxon>
        <taxon>Edwardsiidae</taxon>
        <taxon>Nematostella</taxon>
    </lineage>
</organism>
<sequence length="139" mass="15173">MINSSFLSPMNGFTPLSGRGECDDTAPLEPSPRPVGEDSTLKKLLALHPNKASGPDQIPSWLLKDNADLLAAPIAYILNSSFRESRLPKQSPVMDVNKHLRPISLTPILSKVAEDYVVESYIKPTVLAEDDQNQFGTSV</sequence>
<dbReference type="EMBL" id="DS469512">
    <property type="protein sequence ID" value="EDO48746.1"/>
    <property type="molecule type" value="Genomic_DNA"/>
</dbReference>
<dbReference type="Proteomes" id="UP000001593">
    <property type="component" value="Unassembled WGS sequence"/>
</dbReference>
<dbReference type="PhylomeDB" id="A7RIN1"/>
<dbReference type="PANTHER" id="PTHR47510">
    <property type="entry name" value="REVERSE TRANSCRIPTASE DOMAIN-CONTAINING PROTEIN"/>
    <property type="match status" value="1"/>
</dbReference>
<proteinExistence type="predicted"/>
<dbReference type="HOGENOM" id="CLU_1847488_0_0_1"/>
<dbReference type="AlphaFoldDB" id="A7RIN1"/>
<keyword evidence="3" id="KW-1185">Reference proteome</keyword>
<protein>
    <submittedName>
        <fullName evidence="2">Uncharacterized protein</fullName>
    </submittedName>
</protein>
<dbReference type="PANTHER" id="PTHR47510:SF3">
    <property type="entry name" value="ENDO_EXONUCLEASE_PHOSPHATASE DOMAIN-CONTAINING PROTEIN"/>
    <property type="match status" value="1"/>
</dbReference>